<dbReference type="EMBL" id="FCOK02000071">
    <property type="protein sequence ID" value="SAL63836.1"/>
    <property type="molecule type" value="Genomic_DNA"/>
</dbReference>
<feature type="signal peptide" evidence="2">
    <location>
        <begin position="1"/>
        <end position="23"/>
    </location>
</feature>
<reference evidence="3 4" key="1">
    <citation type="submission" date="2016-01" db="EMBL/GenBank/DDBJ databases">
        <authorList>
            <person name="Oliw E.H."/>
        </authorList>
    </citation>
    <scope>NUCLEOTIDE SEQUENCE [LARGE SCALE GENOMIC DNA]</scope>
    <source>
        <strain evidence="3">LMG 27134</strain>
    </source>
</reference>
<proteinExistence type="predicted"/>
<feature type="compositionally biased region" description="Polar residues" evidence="1">
    <location>
        <begin position="83"/>
        <end position="98"/>
    </location>
</feature>
<feature type="compositionally biased region" description="Low complexity" evidence="1">
    <location>
        <begin position="30"/>
        <end position="43"/>
    </location>
</feature>
<feature type="compositionally biased region" description="Low complexity" evidence="1">
    <location>
        <begin position="60"/>
        <end position="78"/>
    </location>
</feature>
<evidence type="ECO:0000313" key="3">
    <source>
        <dbReference type="EMBL" id="SAL63836.1"/>
    </source>
</evidence>
<evidence type="ECO:0000313" key="4">
    <source>
        <dbReference type="Proteomes" id="UP000054683"/>
    </source>
</evidence>
<accession>A0A158J4T7</accession>
<dbReference type="AlphaFoldDB" id="A0A158J4T7"/>
<sequence>MNKATRTLIAAVAALTLSGGAYAQANNTLATPSTVSPAAATSSYGTPGVTNSESGKAAASPNSGMPNSTSNSSTSGTPAAYGINNTLATPSTVSPAAQ</sequence>
<feature type="region of interest" description="Disordered" evidence="1">
    <location>
        <begin position="30"/>
        <end position="98"/>
    </location>
</feature>
<protein>
    <recommendedName>
        <fullName evidence="5">Proteophosphoglycan ppg4</fullName>
    </recommendedName>
</protein>
<evidence type="ECO:0000256" key="1">
    <source>
        <dbReference type="SAM" id="MobiDB-lite"/>
    </source>
</evidence>
<feature type="chain" id="PRO_5008502025" description="Proteophosphoglycan ppg4" evidence="2">
    <location>
        <begin position="24"/>
        <end position="98"/>
    </location>
</feature>
<keyword evidence="2" id="KW-0732">Signal</keyword>
<dbReference type="RefSeq" id="WP_062091369.1">
    <property type="nucleotide sequence ID" value="NZ_FCOK02000071.1"/>
</dbReference>
<evidence type="ECO:0000256" key="2">
    <source>
        <dbReference type="SAM" id="SignalP"/>
    </source>
</evidence>
<feature type="compositionally biased region" description="Polar residues" evidence="1">
    <location>
        <begin position="44"/>
        <end position="54"/>
    </location>
</feature>
<dbReference type="Proteomes" id="UP000054683">
    <property type="component" value="Unassembled WGS sequence"/>
</dbReference>
<evidence type="ECO:0008006" key="5">
    <source>
        <dbReference type="Google" id="ProtNLM"/>
    </source>
</evidence>
<organism evidence="3 4">
    <name type="scientific">Caballeronia udeis</name>
    <dbReference type="NCBI Taxonomy" id="1232866"/>
    <lineage>
        <taxon>Bacteria</taxon>
        <taxon>Pseudomonadati</taxon>
        <taxon>Pseudomonadota</taxon>
        <taxon>Betaproteobacteria</taxon>
        <taxon>Burkholderiales</taxon>
        <taxon>Burkholderiaceae</taxon>
        <taxon>Caballeronia</taxon>
    </lineage>
</organism>
<name>A0A158J4T7_9BURK</name>
<gene>
    <name evidence="3" type="ORF">AWB69_07174</name>
</gene>